<reference evidence="1 2" key="1">
    <citation type="submission" date="2022-01" db="EMBL/GenBank/DDBJ databases">
        <title>Maritalea mediterranea sp. nov., isolated from marine plastic residues from the Malva-rosa beach (Valencia, Spain).</title>
        <authorList>
            <person name="Vidal-Verdu A."/>
            <person name="Molina-Menor E."/>
            <person name="Pascual J."/>
            <person name="Pereto J."/>
            <person name="Porcar M."/>
        </authorList>
    </citation>
    <scope>NUCLEOTIDE SEQUENCE [LARGE SCALE GENOMIC DNA]</scope>
    <source>
        <strain evidence="1 2">P4.10X</strain>
    </source>
</reference>
<comment type="caution">
    <text evidence="1">The sequence shown here is derived from an EMBL/GenBank/DDBJ whole genome shotgun (WGS) entry which is preliminary data.</text>
</comment>
<evidence type="ECO:0000313" key="2">
    <source>
        <dbReference type="Proteomes" id="UP001201217"/>
    </source>
</evidence>
<protein>
    <submittedName>
        <fullName evidence="1">Uncharacterized protein</fullName>
    </submittedName>
</protein>
<organism evidence="1 2">
    <name type="scientific">Maritalea mediterranea</name>
    <dbReference type="NCBI Taxonomy" id="2909667"/>
    <lineage>
        <taxon>Bacteria</taxon>
        <taxon>Pseudomonadati</taxon>
        <taxon>Pseudomonadota</taxon>
        <taxon>Alphaproteobacteria</taxon>
        <taxon>Hyphomicrobiales</taxon>
        <taxon>Devosiaceae</taxon>
        <taxon>Maritalea</taxon>
    </lineage>
</organism>
<sequence>MDRQHRAHPDKTILFAGHGTSGTALKCHLAQRPLSQDEDQRTMTAEGGGNVLAFDWAGRRLVCDGVALEDWT</sequence>
<gene>
    <name evidence="1" type="ORF">L1I42_00555</name>
</gene>
<name>A0ABS9E2G5_9HYPH</name>
<evidence type="ECO:0000313" key="1">
    <source>
        <dbReference type="EMBL" id="MCF4096973.1"/>
    </source>
</evidence>
<dbReference type="EMBL" id="JAKGTI010000001">
    <property type="protein sequence ID" value="MCF4096973.1"/>
    <property type="molecule type" value="Genomic_DNA"/>
</dbReference>
<dbReference type="Proteomes" id="UP001201217">
    <property type="component" value="Unassembled WGS sequence"/>
</dbReference>
<proteinExistence type="predicted"/>
<accession>A0ABS9E2G5</accession>
<keyword evidence="2" id="KW-1185">Reference proteome</keyword>